<dbReference type="Proteomes" id="UP000070444">
    <property type="component" value="Unassembled WGS sequence"/>
</dbReference>
<dbReference type="InterPro" id="IPR023578">
    <property type="entry name" value="Ras_GEF_dom_sf"/>
</dbReference>
<dbReference type="InterPro" id="IPR001895">
    <property type="entry name" value="RASGEF_cat_dom"/>
</dbReference>
<dbReference type="Gene3D" id="1.20.870.10">
    <property type="entry name" value="Son of sevenless (SoS) protein Chain: S domain 1"/>
    <property type="match status" value="1"/>
</dbReference>
<organism evidence="6 7">
    <name type="scientific">Conidiobolus coronatus (strain ATCC 28846 / CBS 209.66 / NRRL 28638)</name>
    <name type="common">Delacroixia coronata</name>
    <dbReference type="NCBI Taxonomy" id="796925"/>
    <lineage>
        <taxon>Eukaryota</taxon>
        <taxon>Fungi</taxon>
        <taxon>Fungi incertae sedis</taxon>
        <taxon>Zoopagomycota</taxon>
        <taxon>Entomophthoromycotina</taxon>
        <taxon>Entomophthoromycetes</taxon>
        <taxon>Entomophthorales</taxon>
        <taxon>Ancylistaceae</taxon>
        <taxon>Conidiobolus</taxon>
    </lineage>
</organism>
<dbReference type="Gene3D" id="1.10.840.10">
    <property type="entry name" value="Ras guanine-nucleotide exchange factors catalytic domain"/>
    <property type="match status" value="1"/>
</dbReference>
<dbReference type="EMBL" id="KQ964704">
    <property type="protein sequence ID" value="KXN66622.1"/>
    <property type="molecule type" value="Genomic_DNA"/>
</dbReference>
<evidence type="ECO:0000259" key="4">
    <source>
        <dbReference type="PROSITE" id="PS50009"/>
    </source>
</evidence>
<evidence type="ECO:0000313" key="7">
    <source>
        <dbReference type="Proteomes" id="UP000070444"/>
    </source>
</evidence>
<proteinExistence type="predicted"/>
<dbReference type="Pfam" id="PF00618">
    <property type="entry name" value="RasGEF_N"/>
    <property type="match status" value="1"/>
</dbReference>
<dbReference type="Pfam" id="PF00617">
    <property type="entry name" value="RasGEF"/>
    <property type="match status" value="1"/>
</dbReference>
<dbReference type="InterPro" id="IPR000651">
    <property type="entry name" value="Ras-like_Gua-exchang_fac_N"/>
</dbReference>
<dbReference type="GO" id="GO:0007264">
    <property type="term" value="P:small GTPase-mediated signal transduction"/>
    <property type="evidence" value="ECO:0007669"/>
    <property type="project" value="InterPro"/>
</dbReference>
<dbReference type="InterPro" id="IPR036964">
    <property type="entry name" value="RASGEF_cat_dom_sf"/>
</dbReference>
<dbReference type="OrthoDB" id="546434at2759"/>
<feature type="domain" description="Ras-GEF" evidence="4">
    <location>
        <begin position="396"/>
        <end position="642"/>
    </location>
</feature>
<dbReference type="InterPro" id="IPR008937">
    <property type="entry name" value="Ras-like_GEF"/>
</dbReference>
<dbReference type="CDD" id="cd00155">
    <property type="entry name" value="RasGEF"/>
    <property type="match status" value="1"/>
</dbReference>
<name>A0A137NV58_CONC2</name>
<accession>A0A137NV58</accession>
<feature type="domain" description="N-terminal Ras-GEF" evidence="5">
    <location>
        <begin position="205"/>
        <end position="349"/>
    </location>
</feature>
<evidence type="ECO:0000256" key="2">
    <source>
        <dbReference type="PROSITE-ProRule" id="PRU00168"/>
    </source>
</evidence>
<dbReference type="PANTHER" id="PTHR23113:SF99">
    <property type="entry name" value="RASGEF DOMAIN-CONTAINING PROTEIN"/>
    <property type="match status" value="1"/>
</dbReference>
<evidence type="ECO:0000313" key="6">
    <source>
        <dbReference type="EMBL" id="KXN66622.1"/>
    </source>
</evidence>
<dbReference type="SUPFAM" id="SSF48366">
    <property type="entry name" value="Ras GEF"/>
    <property type="match status" value="1"/>
</dbReference>
<dbReference type="STRING" id="796925.A0A137NV58"/>
<keyword evidence="1 2" id="KW-0344">Guanine-nucleotide releasing factor</keyword>
<dbReference type="SMART" id="SM00147">
    <property type="entry name" value="RasGEF"/>
    <property type="match status" value="1"/>
</dbReference>
<dbReference type="GO" id="GO:0005085">
    <property type="term" value="F:guanyl-nucleotide exchange factor activity"/>
    <property type="evidence" value="ECO:0007669"/>
    <property type="project" value="UniProtKB-KW"/>
</dbReference>
<keyword evidence="7" id="KW-1185">Reference proteome</keyword>
<dbReference type="AlphaFoldDB" id="A0A137NV58"/>
<evidence type="ECO:0000259" key="5">
    <source>
        <dbReference type="PROSITE" id="PS50212"/>
    </source>
</evidence>
<dbReference type="PANTHER" id="PTHR23113">
    <property type="entry name" value="GUANINE NUCLEOTIDE EXCHANGE FACTOR"/>
    <property type="match status" value="1"/>
</dbReference>
<dbReference type="PROSITE" id="PS50009">
    <property type="entry name" value="RASGEF_CAT"/>
    <property type="match status" value="1"/>
</dbReference>
<reference evidence="6 7" key="1">
    <citation type="journal article" date="2015" name="Genome Biol. Evol.">
        <title>Phylogenomic analyses indicate that early fungi evolved digesting cell walls of algal ancestors of land plants.</title>
        <authorList>
            <person name="Chang Y."/>
            <person name="Wang S."/>
            <person name="Sekimoto S."/>
            <person name="Aerts A.L."/>
            <person name="Choi C."/>
            <person name="Clum A."/>
            <person name="LaButti K.M."/>
            <person name="Lindquist E.A."/>
            <person name="Yee Ngan C."/>
            <person name="Ohm R.A."/>
            <person name="Salamov A.A."/>
            <person name="Grigoriev I.V."/>
            <person name="Spatafora J.W."/>
            <person name="Berbee M.L."/>
        </authorList>
    </citation>
    <scope>NUCLEOTIDE SEQUENCE [LARGE SCALE GENOMIC DNA]</scope>
    <source>
        <strain evidence="6 7">NRRL 28638</strain>
    </source>
</reference>
<gene>
    <name evidence="6" type="ORF">CONCODRAFT_87385</name>
</gene>
<evidence type="ECO:0000256" key="3">
    <source>
        <dbReference type="SAM" id="MobiDB-lite"/>
    </source>
</evidence>
<dbReference type="PROSITE" id="PS50212">
    <property type="entry name" value="RASGEF_NTER"/>
    <property type="match status" value="1"/>
</dbReference>
<protein>
    <submittedName>
        <fullName evidence="6">Ras GEF</fullName>
    </submittedName>
</protein>
<sequence length="643" mass="74878">MTSSVAPQPIPSNLTKTEISIPLPSIHHQYSNFRHPVKSKAFPTRISPKSFINNVIKKSFNALSPQILPSINEKVTPPPTIRNKRYSEISSDSDSQRSSTLILTSQLQIEELKLGHCLHSKSYNTCLQFGQKSEVNRIPAFQVDPIMSERLRNLLPTCLYLNLDLCSVNEKNPPIADYSDKEQPTSIPWPTYHPKDCPDHNYVPNNTKLKATTLPNLIHQLSCYGVTDNNLMIDFLRIYHYVVSSQDFLRLILARYLSGIFYMENYERNLNSTNQNCDTIDEDREWINIIQFKILNLLKKWVHHYQGIIQQDMQLSRFIMDILDFVATTEPTREPFVQSMIRDLQPNYLNLLHQLNNSSTNRVLQLGLDLKMLMHPTSPQFDGQFPMNNYHILNIDVDHLAQQITLIEHRLFCSIRPEELYHQTWNDRNHRHLTSPHVWTLIQLFNQVANWVTHTILHSTSSNFRSQVLIKFIKLANQCYQLNNFNTPFEILAGLHSTGITKLYSVWESIPPKIKQMYNNLNQALSFQDNYKLYRSRVKQLQNPNQFPILPFIGITLTDLVFSENGNTTYLTKQSHPNLKHPEQSGLPLVNVSKLRLMSKIMDQFQQFQTMTYEFEDDYCLQFWLVVQLVQTSTNDDNSKIPE</sequence>
<evidence type="ECO:0000256" key="1">
    <source>
        <dbReference type="ARBA" id="ARBA00022658"/>
    </source>
</evidence>
<feature type="region of interest" description="Disordered" evidence="3">
    <location>
        <begin position="73"/>
        <end position="93"/>
    </location>
</feature>